<dbReference type="InterPro" id="IPR004101">
    <property type="entry name" value="Mur_ligase_C"/>
</dbReference>
<dbReference type="SUPFAM" id="SSF53244">
    <property type="entry name" value="MurD-like peptide ligases, peptide-binding domain"/>
    <property type="match status" value="1"/>
</dbReference>
<keyword evidence="9 17" id="KW-0547">Nucleotide-binding</keyword>
<dbReference type="Pfam" id="PF08245">
    <property type="entry name" value="Mur_ligase_M"/>
    <property type="match status" value="1"/>
</dbReference>
<accession>A0A1Y3PTV1</accession>
<dbReference type="Gene3D" id="3.40.50.720">
    <property type="entry name" value="NAD(P)-binding Rossmann-like Domain"/>
    <property type="match status" value="1"/>
</dbReference>
<reference evidence="22" key="1">
    <citation type="submission" date="2016-06" db="EMBL/GenBank/DDBJ databases">
        <authorList>
            <person name="Nascimento L."/>
            <person name="Pereira R.V."/>
            <person name="Martins L.F."/>
            <person name="Quaggio R.B."/>
            <person name="Silva A.M."/>
            <person name="Setubal J.C."/>
        </authorList>
    </citation>
    <scope>NUCLEOTIDE SEQUENCE [LARGE SCALE GENOMIC DNA]</scope>
</reference>
<feature type="binding site" evidence="17">
    <location>
        <begin position="123"/>
        <end position="129"/>
    </location>
    <ligand>
        <name>ATP</name>
        <dbReference type="ChEBI" id="CHEBI:30616"/>
    </ligand>
</feature>
<name>A0A1Y3PTV1_9BACI</name>
<dbReference type="GO" id="GO:0005524">
    <property type="term" value="F:ATP binding"/>
    <property type="evidence" value="ECO:0007669"/>
    <property type="project" value="UniProtKB-UniRule"/>
</dbReference>
<keyword evidence="17 18" id="KW-0132">Cell division</keyword>
<dbReference type="NCBIfam" id="TIGR01087">
    <property type="entry name" value="murD"/>
    <property type="match status" value="1"/>
</dbReference>
<keyword evidence="10 17" id="KW-0067">ATP-binding</keyword>
<dbReference type="EMBL" id="LZRT01000070">
    <property type="protein sequence ID" value="OUM87759.1"/>
    <property type="molecule type" value="Genomic_DNA"/>
</dbReference>
<comment type="function">
    <text evidence="1 17 18">Cell wall formation. Catalyzes the addition of glutamate to the nucleotide precursor UDP-N-acetylmuramoyl-L-alanine (UMA).</text>
</comment>
<dbReference type="UniPathway" id="UPA00219"/>
<evidence type="ECO:0000256" key="14">
    <source>
        <dbReference type="ARBA" id="ARBA00030398"/>
    </source>
</evidence>
<keyword evidence="11 17" id="KW-0133">Cell shape</keyword>
<evidence type="ECO:0000256" key="1">
    <source>
        <dbReference type="ARBA" id="ARBA00002734"/>
    </source>
</evidence>
<comment type="caution">
    <text evidence="21">The sequence shown here is derived from an EMBL/GenBank/DDBJ whole genome shotgun (WGS) entry which is preliminary data.</text>
</comment>
<evidence type="ECO:0000256" key="2">
    <source>
        <dbReference type="ARBA" id="ARBA00004496"/>
    </source>
</evidence>
<comment type="pathway">
    <text evidence="3 17 18">Cell wall biogenesis; peptidoglycan biosynthesis.</text>
</comment>
<dbReference type="SUPFAM" id="SSF53623">
    <property type="entry name" value="MurD-like peptide ligases, catalytic domain"/>
    <property type="match status" value="1"/>
</dbReference>
<feature type="domain" description="Mur ligase central" evidence="20">
    <location>
        <begin position="121"/>
        <end position="300"/>
    </location>
</feature>
<comment type="catalytic activity">
    <reaction evidence="16 17 18">
        <text>UDP-N-acetyl-alpha-D-muramoyl-L-alanine + D-glutamate + ATP = UDP-N-acetyl-alpha-D-muramoyl-L-alanyl-D-glutamate + ADP + phosphate + H(+)</text>
        <dbReference type="Rhea" id="RHEA:16429"/>
        <dbReference type="ChEBI" id="CHEBI:15378"/>
        <dbReference type="ChEBI" id="CHEBI:29986"/>
        <dbReference type="ChEBI" id="CHEBI:30616"/>
        <dbReference type="ChEBI" id="CHEBI:43474"/>
        <dbReference type="ChEBI" id="CHEBI:83898"/>
        <dbReference type="ChEBI" id="CHEBI:83900"/>
        <dbReference type="ChEBI" id="CHEBI:456216"/>
        <dbReference type="EC" id="6.3.2.9"/>
    </reaction>
</comment>
<organism evidence="21 22">
    <name type="scientific">Bacillus thermozeamaize</name>
    <dbReference type="NCBI Taxonomy" id="230954"/>
    <lineage>
        <taxon>Bacteria</taxon>
        <taxon>Bacillati</taxon>
        <taxon>Bacillota</taxon>
        <taxon>Bacilli</taxon>
        <taxon>Bacillales</taxon>
        <taxon>Bacillaceae</taxon>
        <taxon>Bacillus</taxon>
    </lineage>
</organism>
<dbReference type="InterPro" id="IPR036565">
    <property type="entry name" value="Mur-like_cat_sf"/>
</dbReference>
<evidence type="ECO:0000256" key="11">
    <source>
        <dbReference type="ARBA" id="ARBA00022960"/>
    </source>
</evidence>
<evidence type="ECO:0000256" key="18">
    <source>
        <dbReference type="RuleBase" id="RU003664"/>
    </source>
</evidence>
<dbReference type="InterPro" id="IPR013221">
    <property type="entry name" value="Mur_ligase_cen"/>
</dbReference>
<dbReference type="GO" id="GO:0051301">
    <property type="term" value="P:cell division"/>
    <property type="evidence" value="ECO:0007669"/>
    <property type="project" value="UniProtKB-KW"/>
</dbReference>
<evidence type="ECO:0000259" key="19">
    <source>
        <dbReference type="Pfam" id="PF02875"/>
    </source>
</evidence>
<keyword evidence="12 17" id="KW-0573">Peptidoglycan synthesis</keyword>
<feature type="domain" description="Mur ligase C-terminal" evidence="19">
    <location>
        <begin position="322"/>
        <end position="436"/>
    </location>
</feature>
<evidence type="ECO:0000256" key="10">
    <source>
        <dbReference type="ARBA" id="ARBA00022840"/>
    </source>
</evidence>
<dbReference type="Gene3D" id="3.90.190.20">
    <property type="entry name" value="Mur ligase, C-terminal domain"/>
    <property type="match status" value="1"/>
</dbReference>
<proteinExistence type="inferred from homology"/>
<keyword evidence="7 17" id="KW-0963">Cytoplasm</keyword>
<evidence type="ECO:0000256" key="17">
    <source>
        <dbReference type="HAMAP-Rule" id="MF_00639"/>
    </source>
</evidence>
<gene>
    <name evidence="17" type="primary">murD</name>
    <name evidence="21" type="ORF">BAA01_13210</name>
</gene>
<dbReference type="GO" id="GO:0071555">
    <property type="term" value="P:cell wall organization"/>
    <property type="evidence" value="ECO:0007669"/>
    <property type="project" value="UniProtKB-KW"/>
</dbReference>
<keyword evidence="17 18" id="KW-0131">Cell cycle</keyword>
<evidence type="ECO:0000256" key="3">
    <source>
        <dbReference type="ARBA" id="ARBA00004752"/>
    </source>
</evidence>
<evidence type="ECO:0000259" key="20">
    <source>
        <dbReference type="Pfam" id="PF08245"/>
    </source>
</evidence>
<dbReference type="GO" id="GO:0008764">
    <property type="term" value="F:UDP-N-acetylmuramoylalanine-D-glutamate ligase activity"/>
    <property type="evidence" value="ECO:0007669"/>
    <property type="project" value="UniProtKB-UniRule"/>
</dbReference>
<comment type="similarity">
    <text evidence="4 17">Belongs to the MurCDEF family.</text>
</comment>
<evidence type="ECO:0000313" key="22">
    <source>
        <dbReference type="Proteomes" id="UP000196475"/>
    </source>
</evidence>
<evidence type="ECO:0000256" key="4">
    <source>
        <dbReference type="ARBA" id="ARBA00010416"/>
    </source>
</evidence>
<comment type="subcellular location">
    <subcellularLocation>
        <location evidence="2 17 18">Cytoplasm</location>
    </subcellularLocation>
</comment>
<evidence type="ECO:0000256" key="16">
    <source>
        <dbReference type="ARBA" id="ARBA00047632"/>
    </source>
</evidence>
<evidence type="ECO:0000256" key="8">
    <source>
        <dbReference type="ARBA" id="ARBA00022598"/>
    </source>
</evidence>
<dbReference type="Proteomes" id="UP000196475">
    <property type="component" value="Unassembled WGS sequence"/>
</dbReference>
<dbReference type="Pfam" id="PF02875">
    <property type="entry name" value="Mur_ligase_C"/>
    <property type="match status" value="1"/>
</dbReference>
<dbReference type="GO" id="GO:0005737">
    <property type="term" value="C:cytoplasm"/>
    <property type="evidence" value="ECO:0007669"/>
    <property type="project" value="UniProtKB-SubCell"/>
</dbReference>
<protein>
    <recommendedName>
        <fullName evidence="6 17">UDP-N-acetylmuramoylalanine--D-glutamate ligase</fullName>
        <ecNumber evidence="5 17">6.3.2.9</ecNumber>
    </recommendedName>
    <alternativeName>
        <fullName evidence="15 17">D-glutamic acid-adding enzyme</fullName>
    </alternativeName>
    <alternativeName>
        <fullName evidence="14 17">UDP-N-acetylmuramoyl-L-alanyl-D-glutamate synthetase</fullName>
    </alternativeName>
</protein>
<dbReference type="GO" id="GO:0009252">
    <property type="term" value="P:peptidoglycan biosynthetic process"/>
    <property type="evidence" value="ECO:0007669"/>
    <property type="project" value="UniProtKB-UniRule"/>
</dbReference>
<dbReference type="Pfam" id="PF21799">
    <property type="entry name" value="MurD-like_N"/>
    <property type="match status" value="1"/>
</dbReference>
<dbReference type="Gene3D" id="3.40.1190.10">
    <property type="entry name" value="Mur-like, catalytic domain"/>
    <property type="match status" value="1"/>
</dbReference>
<dbReference type="InterPro" id="IPR036615">
    <property type="entry name" value="Mur_ligase_C_dom_sf"/>
</dbReference>
<dbReference type="PANTHER" id="PTHR43692:SF1">
    <property type="entry name" value="UDP-N-ACETYLMURAMOYLALANINE--D-GLUTAMATE LIGASE"/>
    <property type="match status" value="1"/>
</dbReference>
<evidence type="ECO:0000256" key="6">
    <source>
        <dbReference type="ARBA" id="ARBA00015655"/>
    </source>
</evidence>
<dbReference type="GO" id="GO:0008360">
    <property type="term" value="P:regulation of cell shape"/>
    <property type="evidence" value="ECO:0007669"/>
    <property type="project" value="UniProtKB-KW"/>
</dbReference>
<evidence type="ECO:0000256" key="7">
    <source>
        <dbReference type="ARBA" id="ARBA00022490"/>
    </source>
</evidence>
<dbReference type="HAMAP" id="MF_00639">
    <property type="entry name" value="MurD"/>
    <property type="match status" value="1"/>
</dbReference>
<evidence type="ECO:0000256" key="9">
    <source>
        <dbReference type="ARBA" id="ARBA00022741"/>
    </source>
</evidence>
<dbReference type="PANTHER" id="PTHR43692">
    <property type="entry name" value="UDP-N-ACETYLMURAMOYLALANINE--D-GLUTAMATE LIGASE"/>
    <property type="match status" value="1"/>
</dbReference>
<evidence type="ECO:0000313" key="21">
    <source>
        <dbReference type="EMBL" id="OUM87759.1"/>
    </source>
</evidence>
<dbReference type="AlphaFoldDB" id="A0A1Y3PTV1"/>
<dbReference type="SUPFAM" id="SSF51984">
    <property type="entry name" value="MurCD N-terminal domain"/>
    <property type="match status" value="1"/>
</dbReference>
<sequence length="459" mass="50927">MRRYGRSWFRGKRVVVIGLAKSGLAAACLLWELGAQVTVNDRQEAWQIPPEAKRKLEERGIVCRWGGHPDDLIDPGVDLVVKNPGIPYRILPIQQAIKYQIPVITEVELGWQWTVSPMIGITGSNGKTTTTSLIGEMFRQAERKAHVVGNIGMVMSEVAFHSRPDETLVVELSSFQLLGTLDFRPDVAVLTNIYPAHLDYHGTLEEYTRAKLKLFANQRADDVAVLNADQEVSVRLAPEIGAQIWWFSIRSAVSPGVYLEDGEVYWQPPDGQRRRLFSRSDVALKGDHNLENLLAASCAAVAYGLPVEAVRRVASTFTGVEHRLEFVRKVNGVAYYNDSKATNTTAAITALRSFKEGITWIAGGLDRGHSFDEMIPIVQKHVKRVIAYGETSERIIEMCRRAGVSLCSTVGSVEEAVDLAAVITPPGDVVLLSPACASWDMYRSFEERGNIFKQAVHKL</sequence>
<evidence type="ECO:0000256" key="5">
    <source>
        <dbReference type="ARBA" id="ARBA00012212"/>
    </source>
</evidence>
<keyword evidence="13 17" id="KW-0961">Cell wall biogenesis/degradation</keyword>
<evidence type="ECO:0000256" key="15">
    <source>
        <dbReference type="ARBA" id="ARBA00032324"/>
    </source>
</evidence>
<dbReference type="EC" id="6.3.2.9" evidence="5 17"/>
<keyword evidence="8 17" id="KW-0436">Ligase</keyword>
<evidence type="ECO:0000256" key="13">
    <source>
        <dbReference type="ARBA" id="ARBA00023316"/>
    </source>
</evidence>
<evidence type="ECO:0000256" key="12">
    <source>
        <dbReference type="ARBA" id="ARBA00022984"/>
    </source>
</evidence>
<dbReference type="InterPro" id="IPR005762">
    <property type="entry name" value="MurD"/>
</dbReference>